<comment type="caution">
    <text evidence="2">The sequence shown here is derived from an EMBL/GenBank/DDBJ whole genome shotgun (WGS) entry which is preliminary data.</text>
</comment>
<evidence type="ECO:0000313" key="3">
    <source>
        <dbReference type="Proteomes" id="UP000288178"/>
    </source>
</evidence>
<dbReference type="RefSeq" id="WP_128195571.1">
    <property type="nucleotide sequence ID" value="NZ_SACT01000001.1"/>
</dbReference>
<reference evidence="2 3" key="1">
    <citation type="submission" date="2019-01" db="EMBL/GenBank/DDBJ databases">
        <authorList>
            <person name="Chen W.-M."/>
        </authorList>
    </citation>
    <scope>NUCLEOTIDE SEQUENCE [LARGE SCALE GENOMIC DNA]</scope>
    <source>
        <strain evidence="2 3">ICH-3</strain>
    </source>
</reference>
<feature type="signal peptide" evidence="1">
    <location>
        <begin position="1"/>
        <end position="19"/>
    </location>
</feature>
<sequence>MRAPWSTLVLLTSAITLVACQTTPEPPAEPAPATTACPKGVPEGASCWRGTDSVGAHVLLIKPAQWSGVLVVHAHGGPVLGTPTPKRADDDAARWAITVKAGHAWAASVFRQGGVAVRDAAEDTERVRRMFVQHVAKPKHTLLHGQSWGAGVAAKAAEMYPASWDGVLLSSGVLAGGSRSYDFRLDLRVVYQHLCGNHPKADEPAYPLWMGLPADSKLTRPELAARVDACLGVRKPAAQRAPEQATKLKTIVDVIRIPERSVIGHLNWATWHFQDIALHRTGGGNPFDNQRVRYVGSPDDVALNAAVLRYAANPKAQARFAADTDPTGDIRVPVLTVHGIDDPTAFIEMDHFFRQTMEKAGRGANLVQTFVRSDQHSYLGDATYPPLFDALLAWVTRGEKPTPQTVSMRCEAGKSRWGNCAFDTAYTPRPLDTRVYPR</sequence>
<dbReference type="SUPFAM" id="SSF53474">
    <property type="entry name" value="alpha/beta-Hydrolases"/>
    <property type="match status" value="1"/>
</dbReference>
<dbReference type="PROSITE" id="PS51257">
    <property type="entry name" value="PROKAR_LIPOPROTEIN"/>
    <property type="match status" value="1"/>
</dbReference>
<evidence type="ECO:0000313" key="2">
    <source>
        <dbReference type="EMBL" id="RVT53918.1"/>
    </source>
</evidence>
<keyword evidence="1" id="KW-0732">Signal</keyword>
<dbReference type="Proteomes" id="UP000288178">
    <property type="component" value="Unassembled WGS sequence"/>
</dbReference>
<evidence type="ECO:0008006" key="4">
    <source>
        <dbReference type="Google" id="ProtNLM"/>
    </source>
</evidence>
<dbReference type="OrthoDB" id="7197847at2"/>
<proteinExistence type="predicted"/>
<name>A0A437K0L1_9BURK</name>
<dbReference type="Gene3D" id="3.40.50.1820">
    <property type="entry name" value="alpha/beta hydrolase"/>
    <property type="match status" value="1"/>
</dbReference>
<feature type="chain" id="PRO_5018987891" description="Alpha/beta hydrolase" evidence="1">
    <location>
        <begin position="20"/>
        <end position="438"/>
    </location>
</feature>
<organism evidence="2 3">
    <name type="scientific">Rubrivivax albus</name>
    <dbReference type="NCBI Taxonomy" id="2499835"/>
    <lineage>
        <taxon>Bacteria</taxon>
        <taxon>Pseudomonadati</taxon>
        <taxon>Pseudomonadota</taxon>
        <taxon>Betaproteobacteria</taxon>
        <taxon>Burkholderiales</taxon>
        <taxon>Sphaerotilaceae</taxon>
        <taxon>Rubrivivax</taxon>
    </lineage>
</organism>
<dbReference type="EMBL" id="SACT01000001">
    <property type="protein sequence ID" value="RVT53918.1"/>
    <property type="molecule type" value="Genomic_DNA"/>
</dbReference>
<evidence type="ECO:0000256" key="1">
    <source>
        <dbReference type="SAM" id="SignalP"/>
    </source>
</evidence>
<accession>A0A437K0L1</accession>
<protein>
    <recommendedName>
        <fullName evidence="4">Alpha/beta hydrolase</fullName>
    </recommendedName>
</protein>
<gene>
    <name evidence="2" type="ORF">ENE75_03280</name>
</gene>
<dbReference type="AlphaFoldDB" id="A0A437K0L1"/>
<keyword evidence="3" id="KW-1185">Reference proteome</keyword>
<dbReference type="InterPro" id="IPR029058">
    <property type="entry name" value="AB_hydrolase_fold"/>
</dbReference>